<proteinExistence type="predicted"/>
<accession>A0A317Q7F8</accession>
<dbReference type="Proteomes" id="UP000246744">
    <property type="component" value="Unassembled WGS sequence"/>
</dbReference>
<reference evidence="1 2" key="1">
    <citation type="submission" date="2018-05" db="EMBL/GenBank/DDBJ databases">
        <title>Genomic Encyclopedia of Type Strains, Phase IV (KMG-IV): sequencing the most valuable type-strain genomes for metagenomic binning, comparative biology and taxonomic classification.</title>
        <authorList>
            <person name="Goeker M."/>
        </authorList>
    </citation>
    <scope>NUCLEOTIDE SEQUENCE [LARGE SCALE GENOMIC DNA]</scope>
    <source>
        <strain evidence="1 2">DSM 19579</strain>
    </source>
</reference>
<protein>
    <submittedName>
        <fullName evidence="1">Uncharacterized protein</fullName>
    </submittedName>
</protein>
<gene>
    <name evidence="1" type="ORF">DES37_104170</name>
</gene>
<comment type="caution">
    <text evidence="1">The sequence shown here is derived from an EMBL/GenBank/DDBJ whole genome shotgun (WGS) entry which is preliminary data.</text>
</comment>
<evidence type="ECO:0000313" key="1">
    <source>
        <dbReference type="EMBL" id="PWW10070.1"/>
    </source>
</evidence>
<organism evidence="1 2">
    <name type="scientific">Mangrovibacter plantisponsor</name>
    <dbReference type="NCBI Taxonomy" id="451513"/>
    <lineage>
        <taxon>Bacteria</taxon>
        <taxon>Pseudomonadati</taxon>
        <taxon>Pseudomonadota</taxon>
        <taxon>Gammaproteobacteria</taxon>
        <taxon>Enterobacterales</taxon>
        <taxon>Enterobacteriaceae</taxon>
        <taxon>Mangrovibacter</taxon>
    </lineage>
</organism>
<dbReference type="AlphaFoldDB" id="A0A317Q7F8"/>
<keyword evidence="2" id="KW-1185">Reference proteome</keyword>
<sequence>MFAVPYFNGMGCNYEMTLNAGSAHYEGVCRWGVLHMVETDTQTGSRWVVSARQLSFMNQIIYLVHTRHQLNTGDKQSSLNTYNQQQRGFTVFNYSWRAVSGNEIVIFQTSPHYEVLKAKVDGYIDSWDSLFDNKKTYMGNHR</sequence>
<name>A0A317Q7F8_9ENTR</name>
<dbReference type="EMBL" id="QGTS01000004">
    <property type="protein sequence ID" value="PWW10070.1"/>
    <property type="molecule type" value="Genomic_DNA"/>
</dbReference>
<evidence type="ECO:0000313" key="2">
    <source>
        <dbReference type="Proteomes" id="UP000246744"/>
    </source>
</evidence>